<keyword evidence="2" id="KW-1185">Reference proteome</keyword>
<dbReference type="AlphaFoldDB" id="A0A1L7XQT0"/>
<gene>
    <name evidence="1" type="ORF">PAC_17207</name>
</gene>
<organism evidence="1 2">
    <name type="scientific">Phialocephala subalpina</name>
    <dbReference type="NCBI Taxonomy" id="576137"/>
    <lineage>
        <taxon>Eukaryota</taxon>
        <taxon>Fungi</taxon>
        <taxon>Dikarya</taxon>
        <taxon>Ascomycota</taxon>
        <taxon>Pezizomycotina</taxon>
        <taxon>Leotiomycetes</taxon>
        <taxon>Helotiales</taxon>
        <taxon>Mollisiaceae</taxon>
        <taxon>Phialocephala</taxon>
        <taxon>Phialocephala fortinii species complex</taxon>
    </lineage>
</organism>
<evidence type="ECO:0000313" key="2">
    <source>
        <dbReference type="Proteomes" id="UP000184330"/>
    </source>
</evidence>
<reference evidence="1 2" key="1">
    <citation type="submission" date="2016-03" db="EMBL/GenBank/DDBJ databases">
        <authorList>
            <person name="Ploux O."/>
        </authorList>
    </citation>
    <scope>NUCLEOTIDE SEQUENCE [LARGE SCALE GENOMIC DNA]</scope>
    <source>
        <strain evidence="1 2">UAMH 11012</strain>
    </source>
</reference>
<proteinExistence type="predicted"/>
<protein>
    <submittedName>
        <fullName evidence="1">Uncharacterized protein</fullName>
    </submittedName>
</protein>
<dbReference type="Proteomes" id="UP000184330">
    <property type="component" value="Unassembled WGS sequence"/>
</dbReference>
<sequence>MNSANNLKRTAHDLQNLMDITTVEFKGYRLFERISARELDEEVVEAQGCHKDSEEQDHSVIILGNECGLVEAVTLTAPPEAPFTSEIVASLTGIDIEALPAKAKPTLADNLPKKTAASKFLLNTSRDSKEFDQFLRGCVIISRAAAIPLVEEVSHLENYGGKHDAVFALRIDTTRK</sequence>
<name>A0A1L7XQT0_9HELO</name>
<dbReference type="EMBL" id="FJOG01000043">
    <property type="protein sequence ID" value="CZR67308.1"/>
    <property type="molecule type" value="Genomic_DNA"/>
</dbReference>
<accession>A0A1L7XQT0</accession>
<evidence type="ECO:0000313" key="1">
    <source>
        <dbReference type="EMBL" id="CZR67308.1"/>
    </source>
</evidence>